<feature type="signal peptide" evidence="2">
    <location>
        <begin position="1"/>
        <end position="18"/>
    </location>
</feature>
<evidence type="ECO:0000256" key="2">
    <source>
        <dbReference type="SAM" id="SignalP"/>
    </source>
</evidence>
<dbReference type="PANTHER" id="PTHR10612">
    <property type="entry name" value="APOLIPOPROTEIN D"/>
    <property type="match status" value="1"/>
</dbReference>
<dbReference type="SUPFAM" id="SSF50814">
    <property type="entry name" value="Lipocalins"/>
    <property type="match status" value="1"/>
</dbReference>
<keyword evidence="2" id="KW-0732">Signal</keyword>
<dbReference type="CDD" id="cd19438">
    <property type="entry name" value="lipocalin_Blc-like"/>
    <property type="match status" value="1"/>
</dbReference>
<dbReference type="Pfam" id="PF08212">
    <property type="entry name" value="Lipocalin_2"/>
    <property type="match status" value="1"/>
</dbReference>
<dbReference type="InterPro" id="IPR000566">
    <property type="entry name" value="Lipocln_cytosolic_FA-bd_dom"/>
</dbReference>
<dbReference type="PANTHER" id="PTHR10612:SF34">
    <property type="entry name" value="APOLIPOPROTEIN D"/>
    <property type="match status" value="1"/>
</dbReference>
<dbReference type="Gene3D" id="2.40.128.20">
    <property type="match status" value="1"/>
</dbReference>
<organism evidence="4">
    <name type="scientific">Chromera velia CCMP2878</name>
    <dbReference type="NCBI Taxonomy" id="1169474"/>
    <lineage>
        <taxon>Eukaryota</taxon>
        <taxon>Sar</taxon>
        <taxon>Alveolata</taxon>
        <taxon>Colpodellida</taxon>
        <taxon>Chromeraceae</taxon>
        <taxon>Chromera</taxon>
    </lineage>
</organism>
<name>A0A0G4IG73_9ALVE</name>
<reference evidence="4" key="1">
    <citation type="submission" date="2014-11" db="EMBL/GenBank/DDBJ databases">
        <authorList>
            <person name="Otto D Thomas"/>
            <person name="Naeem Raeece"/>
        </authorList>
    </citation>
    <scope>NUCLEOTIDE SEQUENCE</scope>
</reference>
<dbReference type="EMBL" id="CDMZ01005953">
    <property type="protein sequence ID" value="CEM56222.1"/>
    <property type="molecule type" value="Genomic_DNA"/>
</dbReference>
<dbReference type="PROSITE" id="PS00213">
    <property type="entry name" value="LIPOCALIN"/>
    <property type="match status" value="1"/>
</dbReference>
<gene>
    <name evidence="4" type="ORF">Cvel_134</name>
</gene>
<evidence type="ECO:0000313" key="4">
    <source>
        <dbReference type="EMBL" id="CEM56222.1"/>
    </source>
</evidence>
<dbReference type="InterPro" id="IPR012674">
    <property type="entry name" value="Calycin"/>
</dbReference>
<feature type="chain" id="PRO_5005193118" description="Lipocalin/cytosolic fatty-acid binding domain-containing protein" evidence="2">
    <location>
        <begin position="19"/>
        <end position="245"/>
    </location>
</feature>
<keyword evidence="1" id="KW-0175">Coiled coil</keyword>
<dbReference type="InterPro" id="IPR022272">
    <property type="entry name" value="Lipocalin_CS"/>
</dbReference>
<evidence type="ECO:0000256" key="1">
    <source>
        <dbReference type="SAM" id="Coils"/>
    </source>
</evidence>
<feature type="coiled-coil region" evidence="1">
    <location>
        <begin position="118"/>
        <end position="152"/>
    </location>
</feature>
<proteinExistence type="predicted"/>
<accession>A0A0G4IG73</accession>
<dbReference type="PhylomeDB" id="A0A0G4IG73"/>
<sequence length="245" mass="27018">MKFLATIALASSTVSVQAGITDLFCPPTPLEVDLNKYAGKWYEIAASYIPKLTFEKDCQCTTAEYELSKEYGNPFVKVKNTCTKKNTGEENVAIGKATPVEVVSETGVTVGKLTVDFSGQQQEGRKEAEDAVAEAREEMEALAVNSESVTTKLRGKKTDRSGNYWIIYLSQDSDGNYETAVVGDPYKTTLFFLSRTPTISDEEFERMKAAVRQNAYIIKLVGLIKTEQSEEVCGARDGAQKALLW</sequence>
<feature type="domain" description="Lipocalin/cytosolic fatty-acid binding" evidence="3">
    <location>
        <begin position="112"/>
        <end position="219"/>
    </location>
</feature>
<dbReference type="InterPro" id="IPR047202">
    <property type="entry name" value="Lipocalin_Blc-like_dom"/>
</dbReference>
<dbReference type="GO" id="GO:0006950">
    <property type="term" value="P:response to stress"/>
    <property type="evidence" value="ECO:0007669"/>
    <property type="project" value="UniProtKB-ARBA"/>
</dbReference>
<dbReference type="AlphaFoldDB" id="A0A0G4IG73"/>
<protein>
    <recommendedName>
        <fullName evidence="3">Lipocalin/cytosolic fatty-acid binding domain-containing protein</fullName>
    </recommendedName>
</protein>
<evidence type="ECO:0000259" key="3">
    <source>
        <dbReference type="Pfam" id="PF08212"/>
    </source>
</evidence>
<dbReference type="VEuPathDB" id="CryptoDB:Cvel_134"/>